<sequence length="150" mass="15824">MACTDVLTPPGRLLAALACAALLSACSVAGPRKSPLPAEGPDMKAIYDAPRSSRARGAIEARAGLPLRAARDAGGPDASSALVIDGIEQRFARAPNPDLVMYVFPHLSGGRYPVPGYFTVFPMYERVEYLLPGEAAAWRGGAPMPQTTER</sequence>
<keyword evidence="3" id="KW-1185">Reference proteome</keyword>
<feature type="signal peptide" evidence="1">
    <location>
        <begin position="1"/>
        <end position="29"/>
    </location>
</feature>
<dbReference type="EMBL" id="JAEKFT010000003">
    <property type="protein sequence ID" value="MBT0960333.1"/>
    <property type="molecule type" value="Genomic_DNA"/>
</dbReference>
<dbReference type="InterPro" id="IPR022262">
    <property type="entry name" value="Lipoprot_put"/>
</dbReference>
<reference evidence="3" key="1">
    <citation type="journal article" date="2022" name="ISME J.">
        <title>Genetic and phylogenetic analysis of dissimilatory iodate-reducing bacteria identifies potential niches across the world's oceans.</title>
        <authorList>
            <person name="Reyes-Umana V."/>
            <person name="Henning Z."/>
            <person name="Lee K."/>
            <person name="Barnum T.P."/>
            <person name="Coates J.D."/>
        </authorList>
    </citation>
    <scope>NUCLEOTIDE SEQUENCE [LARGE SCALE GENOMIC DNA]</scope>
    <source>
        <strain evidence="3">IR12</strain>
    </source>
</reference>
<keyword evidence="2" id="KW-0449">Lipoprotein</keyword>
<comment type="caution">
    <text evidence="2">The sequence shown here is derived from an EMBL/GenBank/DDBJ whole genome shotgun (WGS) entry which is preliminary data.</text>
</comment>
<proteinExistence type="predicted"/>
<evidence type="ECO:0000256" key="1">
    <source>
        <dbReference type="SAM" id="SignalP"/>
    </source>
</evidence>
<evidence type="ECO:0000313" key="3">
    <source>
        <dbReference type="Proteomes" id="UP000694660"/>
    </source>
</evidence>
<keyword evidence="1" id="KW-0732">Signal</keyword>
<protein>
    <submittedName>
        <fullName evidence="2">TIGR03751 family conjugal transfer lipoprotein</fullName>
    </submittedName>
</protein>
<accession>A0A944DCQ7</accession>
<name>A0A944DCQ7_DENI1</name>
<dbReference type="NCBIfam" id="TIGR03751">
    <property type="entry name" value="conj_TIGR03751"/>
    <property type="match status" value="1"/>
</dbReference>
<gene>
    <name evidence="2" type="ORF">I8J34_04025</name>
</gene>
<feature type="chain" id="PRO_5037944434" evidence="1">
    <location>
        <begin position="30"/>
        <end position="150"/>
    </location>
</feature>
<dbReference type="AlphaFoldDB" id="A0A944DCQ7"/>
<dbReference type="Proteomes" id="UP000694660">
    <property type="component" value="Unassembled WGS sequence"/>
</dbReference>
<evidence type="ECO:0000313" key="2">
    <source>
        <dbReference type="EMBL" id="MBT0960333.1"/>
    </source>
</evidence>
<dbReference type="RefSeq" id="WP_214360085.1">
    <property type="nucleotide sequence ID" value="NZ_JAEKFT010000003.1"/>
</dbReference>
<organism evidence="2 3">
    <name type="scientific">Denitromonas iodatirespirans</name>
    <dbReference type="NCBI Taxonomy" id="2795389"/>
    <lineage>
        <taxon>Bacteria</taxon>
        <taxon>Pseudomonadati</taxon>
        <taxon>Pseudomonadota</taxon>
        <taxon>Betaproteobacteria</taxon>
        <taxon>Rhodocyclales</taxon>
        <taxon>Zoogloeaceae</taxon>
        <taxon>Denitromonas</taxon>
    </lineage>
</organism>